<dbReference type="InterPro" id="IPR025485">
    <property type="entry name" value="DUF4377"/>
</dbReference>
<gene>
    <name evidence="2" type="ORF">L1967_03310</name>
</gene>
<keyword evidence="3" id="KW-1185">Reference proteome</keyword>
<dbReference type="PROSITE" id="PS51257">
    <property type="entry name" value="PROKAR_LIPOPROTEIN"/>
    <property type="match status" value="1"/>
</dbReference>
<dbReference type="EMBL" id="JAKHSK010000003">
    <property type="protein sequence ID" value="MCL6217313.1"/>
    <property type="molecule type" value="Genomic_DNA"/>
</dbReference>
<reference evidence="2" key="1">
    <citation type="submission" date="2022-01" db="EMBL/GenBank/DDBJ databases">
        <title>Genome sequencing of Zunongwangia sp. M21534 genome.</title>
        <authorList>
            <person name="Chen Y."/>
            <person name="Dong C."/>
            <person name="Shao Z."/>
        </authorList>
    </citation>
    <scope>NUCLEOTIDE SEQUENCE</scope>
    <source>
        <strain evidence="2">MCCC M21534</strain>
    </source>
</reference>
<organism evidence="2 3">
    <name type="scientific">Zunongwangia pacifica</name>
    <dbReference type="NCBI Taxonomy" id="2911062"/>
    <lineage>
        <taxon>Bacteria</taxon>
        <taxon>Pseudomonadati</taxon>
        <taxon>Bacteroidota</taxon>
        <taxon>Flavobacteriia</taxon>
        <taxon>Flavobacteriales</taxon>
        <taxon>Flavobacteriaceae</taxon>
        <taxon>Zunongwangia</taxon>
    </lineage>
</organism>
<sequence length="183" mass="20789">MKRINFFVIFVLIFVSCSDDDKPIVEYLDITVNHYLVTEYIPAEHLEYLIKIGDEENFNRQISEIENFDFEDGYVYELSVLKEYPDPELVGSKPGYSLLEEKSKSKVAEDTQFKITLKNSEGASFVKGNVTTGFTILDLITVTCETEDVCTKLQESLENDNKVIGTFTHAENGAYNLIGIDVD</sequence>
<evidence type="ECO:0000259" key="1">
    <source>
        <dbReference type="Pfam" id="PF14302"/>
    </source>
</evidence>
<dbReference type="RefSeq" id="WP_249600298.1">
    <property type="nucleotide sequence ID" value="NZ_JAKHSK010000003.1"/>
</dbReference>
<dbReference type="AlphaFoldDB" id="A0A9X1ZT99"/>
<evidence type="ECO:0000313" key="3">
    <source>
        <dbReference type="Proteomes" id="UP001139521"/>
    </source>
</evidence>
<comment type="caution">
    <text evidence="2">The sequence shown here is derived from an EMBL/GenBank/DDBJ whole genome shotgun (WGS) entry which is preliminary data.</text>
</comment>
<feature type="domain" description="DUF4377" evidence="1">
    <location>
        <begin position="48"/>
        <end position="101"/>
    </location>
</feature>
<proteinExistence type="predicted"/>
<protein>
    <submittedName>
        <fullName evidence="2">DUF4377 domain-containing protein</fullName>
    </submittedName>
</protein>
<evidence type="ECO:0000313" key="2">
    <source>
        <dbReference type="EMBL" id="MCL6217313.1"/>
    </source>
</evidence>
<accession>A0A9X1ZT99</accession>
<dbReference type="Pfam" id="PF14302">
    <property type="entry name" value="DUF4377"/>
    <property type="match status" value="1"/>
</dbReference>
<dbReference type="Proteomes" id="UP001139521">
    <property type="component" value="Unassembled WGS sequence"/>
</dbReference>
<name>A0A9X1ZT99_9FLAO</name>